<dbReference type="InterPro" id="IPR000504">
    <property type="entry name" value="RRM_dom"/>
</dbReference>
<dbReference type="VEuPathDB" id="FungiDB:PV08_00407"/>
<feature type="region of interest" description="Disordered" evidence="2">
    <location>
        <begin position="72"/>
        <end position="92"/>
    </location>
</feature>
<sequence length="316" mass="35260">MSLRQALVAGGCAVETVNVLIESNLSSIAPRTSSNAAFTTVSSDMADTGGGSPCHPSDCMQISLSPLSKEFHPRHSTQFHPPAYSPVLKTESPSECEGKTAHVLQEKVPIHPETQHRTILLTGLPPSVNLQDLTKAIRGGQILQMSLRDGDKYARVSFVDPDAAEMFLLHSEQSGVFIKGQRVRVLWNDRQMNLTPHLANRTASGATRNLVIRHYKKYMTADSIRQDLDHIHNLQVVSIRYSGPHCFISLTSVQGACAARSCMHTRQKYKCVQIEFYPDECAQPLPEWRPKEYHLSKSPCIEVRNRFEVLLDDSEE</sequence>
<evidence type="ECO:0000259" key="3">
    <source>
        <dbReference type="PROSITE" id="PS50102"/>
    </source>
</evidence>
<dbReference type="HOGENOM" id="CLU_043434_0_0_1"/>
<dbReference type="CDD" id="cd12261">
    <property type="entry name" value="RRM1_3_MRN1"/>
    <property type="match status" value="1"/>
</dbReference>
<keyword evidence="5" id="KW-1185">Reference proteome</keyword>
<dbReference type="STRING" id="91928.A0A0D2A4T1"/>
<dbReference type="AlphaFoldDB" id="A0A0D2A4T1"/>
<protein>
    <recommendedName>
        <fullName evidence="3">RRM domain-containing protein</fullName>
    </recommendedName>
</protein>
<dbReference type="InterPro" id="IPR012677">
    <property type="entry name" value="Nucleotide-bd_a/b_plait_sf"/>
</dbReference>
<dbReference type="InterPro" id="IPR035979">
    <property type="entry name" value="RBD_domain_sf"/>
</dbReference>
<evidence type="ECO:0000313" key="5">
    <source>
        <dbReference type="Proteomes" id="UP000053328"/>
    </source>
</evidence>
<dbReference type="SUPFAM" id="SSF54928">
    <property type="entry name" value="RNA-binding domain, RBD"/>
    <property type="match status" value="1"/>
</dbReference>
<dbReference type="SMART" id="SM00360">
    <property type="entry name" value="RRM"/>
    <property type="match status" value="1"/>
</dbReference>
<dbReference type="Proteomes" id="UP000053328">
    <property type="component" value="Unassembled WGS sequence"/>
</dbReference>
<name>A0A0D2A4T1_9EURO</name>
<organism evidence="4 5">
    <name type="scientific">Exophiala spinifera</name>
    <dbReference type="NCBI Taxonomy" id="91928"/>
    <lineage>
        <taxon>Eukaryota</taxon>
        <taxon>Fungi</taxon>
        <taxon>Dikarya</taxon>
        <taxon>Ascomycota</taxon>
        <taxon>Pezizomycotina</taxon>
        <taxon>Eurotiomycetes</taxon>
        <taxon>Chaetothyriomycetidae</taxon>
        <taxon>Chaetothyriales</taxon>
        <taxon>Herpotrichiellaceae</taxon>
        <taxon>Exophiala</taxon>
    </lineage>
</organism>
<proteinExistence type="predicted"/>
<dbReference type="RefSeq" id="XP_016240048.1">
    <property type="nucleotide sequence ID" value="XM_016374772.1"/>
</dbReference>
<keyword evidence="1" id="KW-0694">RNA-binding</keyword>
<dbReference type="Gene3D" id="3.30.70.330">
    <property type="match status" value="2"/>
</dbReference>
<dbReference type="PROSITE" id="PS50102">
    <property type="entry name" value="RRM"/>
    <property type="match status" value="1"/>
</dbReference>
<feature type="domain" description="RRM" evidence="3">
    <location>
        <begin position="117"/>
        <end position="190"/>
    </location>
</feature>
<dbReference type="GO" id="GO:0003723">
    <property type="term" value="F:RNA binding"/>
    <property type="evidence" value="ECO:0007669"/>
    <property type="project" value="UniProtKB-UniRule"/>
</dbReference>
<evidence type="ECO:0000256" key="1">
    <source>
        <dbReference type="PROSITE-ProRule" id="PRU00176"/>
    </source>
</evidence>
<gene>
    <name evidence="4" type="ORF">PV08_00407</name>
</gene>
<accession>A0A0D2A4T1</accession>
<evidence type="ECO:0000256" key="2">
    <source>
        <dbReference type="SAM" id="MobiDB-lite"/>
    </source>
</evidence>
<dbReference type="OrthoDB" id="2935572at2759"/>
<dbReference type="EMBL" id="KN847492">
    <property type="protein sequence ID" value="KIW19832.1"/>
    <property type="molecule type" value="Genomic_DNA"/>
</dbReference>
<evidence type="ECO:0000313" key="4">
    <source>
        <dbReference type="EMBL" id="KIW19832.1"/>
    </source>
</evidence>
<dbReference type="GeneID" id="27327490"/>
<reference evidence="4 5" key="1">
    <citation type="submission" date="2015-01" db="EMBL/GenBank/DDBJ databases">
        <title>The Genome Sequence of Exophiala spinifera CBS89968.</title>
        <authorList>
            <consortium name="The Broad Institute Genomics Platform"/>
            <person name="Cuomo C."/>
            <person name="de Hoog S."/>
            <person name="Gorbushina A."/>
            <person name="Stielow B."/>
            <person name="Teixiera M."/>
            <person name="Abouelleil A."/>
            <person name="Chapman S.B."/>
            <person name="Priest M."/>
            <person name="Young S.K."/>
            <person name="Wortman J."/>
            <person name="Nusbaum C."/>
            <person name="Birren B."/>
        </authorList>
    </citation>
    <scope>NUCLEOTIDE SEQUENCE [LARGE SCALE GENOMIC DNA]</scope>
    <source>
        <strain evidence="4 5">CBS 89968</strain>
    </source>
</reference>